<protein>
    <submittedName>
        <fullName evidence="1">Uncharacterized protein</fullName>
    </submittedName>
</protein>
<gene>
    <name evidence="1" type="ORF">LTS18_013873</name>
</gene>
<comment type="caution">
    <text evidence="1">The sequence shown here is derived from an EMBL/GenBank/DDBJ whole genome shotgun (WGS) entry which is preliminary data.</text>
</comment>
<dbReference type="EMBL" id="JAWDJW010006377">
    <property type="protein sequence ID" value="KAK3065009.1"/>
    <property type="molecule type" value="Genomic_DNA"/>
</dbReference>
<proteinExistence type="predicted"/>
<name>A0ACC3DCA2_9PEZI</name>
<dbReference type="Proteomes" id="UP001186974">
    <property type="component" value="Unassembled WGS sequence"/>
</dbReference>
<keyword evidence="2" id="KW-1185">Reference proteome</keyword>
<reference evidence="1" key="1">
    <citation type="submission" date="2024-09" db="EMBL/GenBank/DDBJ databases">
        <title>Black Yeasts Isolated from many extreme environments.</title>
        <authorList>
            <person name="Coleine C."/>
            <person name="Stajich J.E."/>
            <person name="Selbmann L."/>
        </authorList>
    </citation>
    <scope>NUCLEOTIDE SEQUENCE</scope>
    <source>
        <strain evidence="1">CCFEE 5737</strain>
    </source>
</reference>
<evidence type="ECO:0000313" key="1">
    <source>
        <dbReference type="EMBL" id="KAK3065009.1"/>
    </source>
</evidence>
<accession>A0ACC3DCA2</accession>
<organism evidence="1 2">
    <name type="scientific">Coniosporium uncinatum</name>
    <dbReference type="NCBI Taxonomy" id="93489"/>
    <lineage>
        <taxon>Eukaryota</taxon>
        <taxon>Fungi</taxon>
        <taxon>Dikarya</taxon>
        <taxon>Ascomycota</taxon>
        <taxon>Pezizomycotina</taxon>
        <taxon>Dothideomycetes</taxon>
        <taxon>Dothideomycetes incertae sedis</taxon>
        <taxon>Coniosporium</taxon>
    </lineage>
</organism>
<evidence type="ECO:0000313" key="2">
    <source>
        <dbReference type="Proteomes" id="UP001186974"/>
    </source>
</evidence>
<sequence length="474" mass="52089">MDLDRSVLNDQCTQIRQTLKEWEKSFALAHDGRKADRDDIKADATIAPKYKEYNKIRDLLSGKAESQTISKPSRKRKSTDDVYQTPSKRRTPPPSSPQKSTDAAATPPFATPSSNRTLASPFYRPTMIGPTPQKDGQVLGLFDLLPVETPSKRQPLGVIHGNVLMTPSKNHEDTAGVSSAEKTKFSRTPISTGKRFLLDSFVTPQKRRKIAEEGTPSSTAKRIAAPAFLRRHTAPLAALLEEAESPEQVRPRRKRGLARSLSSMIQGMRKLEEEKYDEDEEALREMEEEAAGIVPAIKPAKPAKVLVEDSQAAMALGPDGAGLSDEEDLGEEGKQQPTRVWKKKGLKRQTKRTNMRPIQMKAPPMPSEHIGGEADSADEATVAETQASKGPATNSDNDADTDAASHGDDSDASEPSTREKKKKKGAKPKEADAKSTKEKKPRKISATAHANYRALKIKNKNTKGKSNGRFGRRR</sequence>